<organism evidence="1 2">
    <name type="scientific">Chitinophaga dinghuensis</name>
    <dbReference type="NCBI Taxonomy" id="1539050"/>
    <lineage>
        <taxon>Bacteria</taxon>
        <taxon>Pseudomonadati</taxon>
        <taxon>Bacteroidota</taxon>
        <taxon>Chitinophagia</taxon>
        <taxon>Chitinophagales</taxon>
        <taxon>Chitinophagaceae</taxon>
        <taxon>Chitinophaga</taxon>
    </lineage>
</organism>
<proteinExistence type="predicted"/>
<name>A0A327VPQ5_9BACT</name>
<sequence>MFVSSILIVLLLFRSCKQQARIALLEMNLTDTPIVKHYQDKSGLQHTVAPVMPVVKGYAAVKQVISKTAVSEKQVQYITAASVITRDTVYISKAVKTNDTLQFDYDDKWISIHGKWNDSLILSYAMRDSIWFVNYWKKKGLFRREEFMDGFSANPHTSISGLTAISTGSHQRKPMRISIGPSLGYHYAGGKFSWSVGVGIQYNIIRF</sequence>
<gene>
    <name evidence="1" type="ORF">CLV59_109142</name>
</gene>
<keyword evidence="2" id="KW-1185">Reference proteome</keyword>
<dbReference type="AlphaFoldDB" id="A0A327VPQ5"/>
<accession>A0A327VPQ5</accession>
<comment type="caution">
    <text evidence="1">The sequence shown here is derived from an EMBL/GenBank/DDBJ whole genome shotgun (WGS) entry which is preliminary data.</text>
</comment>
<protein>
    <submittedName>
        <fullName evidence="1">Uncharacterized protein</fullName>
    </submittedName>
</protein>
<reference evidence="1 2" key="1">
    <citation type="submission" date="2018-06" db="EMBL/GenBank/DDBJ databases">
        <title>Genomic Encyclopedia of Archaeal and Bacterial Type Strains, Phase II (KMG-II): from individual species to whole genera.</title>
        <authorList>
            <person name="Goeker M."/>
        </authorList>
    </citation>
    <scope>NUCLEOTIDE SEQUENCE [LARGE SCALE GENOMIC DNA]</scope>
    <source>
        <strain evidence="1 2">DSM 29821</strain>
    </source>
</reference>
<dbReference type="EMBL" id="QLMA01000009">
    <property type="protein sequence ID" value="RAJ75528.1"/>
    <property type="molecule type" value="Genomic_DNA"/>
</dbReference>
<dbReference type="Proteomes" id="UP000249819">
    <property type="component" value="Unassembled WGS sequence"/>
</dbReference>
<evidence type="ECO:0000313" key="1">
    <source>
        <dbReference type="EMBL" id="RAJ75528.1"/>
    </source>
</evidence>
<evidence type="ECO:0000313" key="2">
    <source>
        <dbReference type="Proteomes" id="UP000249819"/>
    </source>
</evidence>